<proteinExistence type="predicted"/>
<evidence type="ECO:0000313" key="2">
    <source>
        <dbReference type="Proteomes" id="UP000241829"/>
    </source>
</evidence>
<reference evidence="2" key="1">
    <citation type="submission" date="2018-03" db="EMBL/GenBank/DDBJ databases">
        <title>Genome sequencing of Melaminivora sp. strain SC2-7.</title>
        <authorList>
            <person name="Kim S.-J."/>
            <person name="Heo J."/>
            <person name="Ahn J.-H."/>
            <person name="Kwon S.-W."/>
        </authorList>
    </citation>
    <scope>NUCLEOTIDE SEQUENCE [LARGE SCALE GENOMIC DNA]</scope>
    <source>
        <strain evidence="2">SC2-7</strain>
    </source>
</reference>
<dbReference type="KEGG" id="melm:C7H73_14550"/>
<dbReference type="GO" id="GO:0015628">
    <property type="term" value="P:protein secretion by the type II secretion system"/>
    <property type="evidence" value="ECO:0007669"/>
    <property type="project" value="InterPro"/>
</dbReference>
<organism evidence="1 2">
    <name type="scientific">Pulveribacter suum</name>
    <dbReference type="NCBI Taxonomy" id="2116657"/>
    <lineage>
        <taxon>Bacteria</taxon>
        <taxon>Pseudomonadati</taxon>
        <taxon>Pseudomonadota</taxon>
        <taxon>Betaproteobacteria</taxon>
        <taxon>Burkholderiales</taxon>
        <taxon>Comamonadaceae</taxon>
        <taxon>Pulveribacter</taxon>
    </lineage>
</organism>
<dbReference type="GO" id="GO:0015627">
    <property type="term" value="C:type II protein secretion system complex"/>
    <property type="evidence" value="ECO:0007669"/>
    <property type="project" value="InterPro"/>
</dbReference>
<name>A0A2P1NNY0_9BURK</name>
<protein>
    <submittedName>
        <fullName evidence="1">General secretion pathway protein GspM</fullName>
    </submittedName>
</protein>
<dbReference type="RefSeq" id="WP_106847317.1">
    <property type="nucleotide sequence ID" value="NZ_CP027792.1"/>
</dbReference>
<evidence type="ECO:0000313" key="1">
    <source>
        <dbReference type="EMBL" id="AVP58769.1"/>
    </source>
</evidence>
<keyword evidence="2" id="KW-1185">Reference proteome</keyword>
<accession>A0A2P1NNY0</accession>
<gene>
    <name evidence="1" type="ORF">C7H73_14550</name>
</gene>
<dbReference type="EMBL" id="CP027792">
    <property type="protein sequence ID" value="AVP58769.1"/>
    <property type="molecule type" value="Genomic_DNA"/>
</dbReference>
<dbReference type="Pfam" id="PF04612">
    <property type="entry name" value="T2SSM"/>
    <property type="match status" value="1"/>
</dbReference>
<dbReference type="Proteomes" id="UP000241829">
    <property type="component" value="Chromosome"/>
</dbReference>
<sequence>MMKNTHKNQGPATLAAARAHWARLAAREQTLVLAAAGLVLLALAWWLLLAPAWSTWKTSAARHAQADAQLRQMQLLQAEARQLQEAPRAQGGSPGAALQASVAQALGRGGQIALAGERATVTLRAVPAAAVARWLAQARSAARAVPLEAQLTRDAGTDAAWSGTVVLALPAP</sequence>
<dbReference type="AlphaFoldDB" id="A0A2P1NNY0"/>
<dbReference type="InterPro" id="IPR007690">
    <property type="entry name" value="T2SS_GspM"/>
</dbReference>